<gene>
    <name evidence="1" type="ORF">CY0110_19212</name>
</gene>
<reference evidence="1 2" key="1">
    <citation type="submission" date="2007-03" db="EMBL/GenBank/DDBJ databases">
        <authorList>
            <person name="Stal L."/>
            <person name="Ferriera S."/>
            <person name="Johnson J."/>
            <person name="Kravitz S."/>
            <person name="Beeson K."/>
            <person name="Sutton G."/>
            <person name="Rogers Y.-H."/>
            <person name="Friedman R."/>
            <person name="Frazier M."/>
            <person name="Venter J.C."/>
        </authorList>
    </citation>
    <scope>NUCLEOTIDE SEQUENCE [LARGE SCALE GENOMIC DNA]</scope>
    <source>
        <strain evidence="1 2">CCY0110</strain>
    </source>
</reference>
<evidence type="ECO:0000313" key="1">
    <source>
        <dbReference type="EMBL" id="EAZ93956.1"/>
    </source>
</evidence>
<dbReference type="Proteomes" id="UP000003781">
    <property type="component" value="Unassembled WGS sequence"/>
</dbReference>
<accession>A3IJH4</accession>
<comment type="caution">
    <text evidence="1">The sequence shown here is derived from an EMBL/GenBank/DDBJ whole genome shotgun (WGS) entry which is preliminary data.</text>
</comment>
<organism evidence="1 2">
    <name type="scientific">Crocosphaera chwakensis CCY0110</name>
    <dbReference type="NCBI Taxonomy" id="391612"/>
    <lineage>
        <taxon>Bacteria</taxon>
        <taxon>Bacillati</taxon>
        <taxon>Cyanobacteriota</taxon>
        <taxon>Cyanophyceae</taxon>
        <taxon>Oscillatoriophycideae</taxon>
        <taxon>Chroococcales</taxon>
        <taxon>Aphanothecaceae</taxon>
        <taxon>Crocosphaera</taxon>
        <taxon>Crocosphaera chwakensis</taxon>
    </lineage>
</organism>
<dbReference type="AlphaFoldDB" id="A3IJH4"/>
<protein>
    <submittedName>
        <fullName evidence="1">Uncharacterized protein</fullName>
    </submittedName>
</protein>
<name>A3IJH4_9CHRO</name>
<proteinExistence type="predicted"/>
<evidence type="ECO:0000313" key="2">
    <source>
        <dbReference type="Proteomes" id="UP000003781"/>
    </source>
</evidence>
<dbReference type="EMBL" id="AAXW01000002">
    <property type="protein sequence ID" value="EAZ93956.1"/>
    <property type="molecule type" value="Genomic_DNA"/>
</dbReference>
<sequence>MTTEEHYGLLGGSLDFIEEIKTYVPNLDQQVYGCLERLRLLLVSTERKYPDVTINKWVPELLTHVYGQQEAEKILQKFHSMPPGYWNIER</sequence>
<keyword evidence="2" id="KW-1185">Reference proteome</keyword>